<dbReference type="SUPFAM" id="SSF50891">
    <property type="entry name" value="Cyclophilin-like"/>
    <property type="match status" value="1"/>
</dbReference>
<gene>
    <name evidence="5" type="ORF">BC659_1406</name>
</gene>
<dbReference type="EMBL" id="SNWP01000010">
    <property type="protein sequence ID" value="TDO29317.1"/>
    <property type="molecule type" value="Genomic_DNA"/>
</dbReference>
<dbReference type="AlphaFoldDB" id="A0A4R6J311"/>
<dbReference type="Proteomes" id="UP000295741">
    <property type="component" value="Unassembled WGS sequence"/>
</dbReference>
<feature type="domain" description="Carboxyltransferase" evidence="4">
    <location>
        <begin position="24"/>
        <end position="304"/>
    </location>
</feature>
<evidence type="ECO:0000256" key="2">
    <source>
        <dbReference type="ARBA" id="ARBA00022801"/>
    </source>
</evidence>
<proteinExistence type="predicted"/>
<evidence type="ECO:0000259" key="4">
    <source>
        <dbReference type="SMART" id="SM00797"/>
    </source>
</evidence>
<keyword evidence="2" id="KW-0378">Hydrolase</keyword>
<dbReference type="PANTHER" id="PTHR43309">
    <property type="entry name" value="5-OXOPROLINASE SUBUNIT C"/>
    <property type="match status" value="1"/>
</dbReference>
<keyword evidence="1" id="KW-0547">Nucleotide-binding</keyword>
<reference evidence="5 6" key="1">
    <citation type="submission" date="2019-03" db="EMBL/GenBank/DDBJ databases">
        <title>Genomic Encyclopedia of Archaeal and Bacterial Type Strains, Phase II (KMG-II): from individual species to whole genera.</title>
        <authorList>
            <person name="Goeker M."/>
        </authorList>
    </citation>
    <scope>NUCLEOTIDE SEQUENCE [LARGE SCALE GENOMIC DNA]</scope>
    <source>
        <strain evidence="5 6">DSM 28323</strain>
    </source>
</reference>
<accession>A0A4R6J311</accession>
<evidence type="ECO:0000313" key="6">
    <source>
        <dbReference type="Proteomes" id="UP000295741"/>
    </source>
</evidence>
<dbReference type="PANTHER" id="PTHR43309:SF5">
    <property type="entry name" value="5-OXOPROLINASE SUBUNIT C"/>
    <property type="match status" value="1"/>
</dbReference>
<dbReference type="Pfam" id="PF02626">
    <property type="entry name" value="CT_A_B"/>
    <property type="match status" value="1"/>
</dbReference>
<dbReference type="GO" id="GO:0016787">
    <property type="term" value="F:hydrolase activity"/>
    <property type="evidence" value="ECO:0007669"/>
    <property type="project" value="UniProtKB-KW"/>
</dbReference>
<dbReference type="SMART" id="SM00797">
    <property type="entry name" value="AHS2"/>
    <property type="match status" value="1"/>
</dbReference>
<dbReference type="InterPro" id="IPR003778">
    <property type="entry name" value="CT_A_B"/>
</dbReference>
<protein>
    <submittedName>
        <fullName evidence="5">Antagonist of KipI</fullName>
    </submittedName>
</protein>
<sequence>MSIRIIKSGLLDTVQDQGRYGYQHLGINPNGAMDTVAMRMANALVGNDAGEAVLEMHWPAPVIQFEEDTCFAISGALVAAQINKAFDIPVNKTIFAKAGSRLSFEKKQKGARLYLAIQGGFQLTPWLHSNSTQMQVLYGGALLKTGDILSVKKKHVSPFNETKTANWHIQSPIDFSDKHIHFTIGKEWSLLDDTIQQLFLESDYQIDNNSNRMGYRLNGTTILLPEKVELVSTAVTRGTIQLLPNGQPLVLMADHQTTGGYPRIGHVISADIPKLAQLEPGGNIRFKEISIPEAHSRLHALNLHLKQMEIACKLRMQDVRSQISDLK</sequence>
<evidence type="ECO:0000256" key="1">
    <source>
        <dbReference type="ARBA" id="ARBA00022741"/>
    </source>
</evidence>
<organism evidence="5 6">
    <name type="scientific">Sediminibacterium goheungense</name>
    <dbReference type="NCBI Taxonomy" id="1086393"/>
    <lineage>
        <taxon>Bacteria</taxon>
        <taxon>Pseudomonadati</taxon>
        <taxon>Bacteroidota</taxon>
        <taxon>Chitinophagia</taxon>
        <taxon>Chitinophagales</taxon>
        <taxon>Chitinophagaceae</taxon>
        <taxon>Sediminibacterium</taxon>
    </lineage>
</organism>
<name>A0A4R6J311_9BACT</name>
<dbReference type="GO" id="GO:0005524">
    <property type="term" value="F:ATP binding"/>
    <property type="evidence" value="ECO:0007669"/>
    <property type="project" value="UniProtKB-KW"/>
</dbReference>
<dbReference type="InterPro" id="IPR052708">
    <property type="entry name" value="PxpC"/>
</dbReference>
<dbReference type="Gene3D" id="2.40.100.10">
    <property type="entry name" value="Cyclophilin-like"/>
    <property type="match status" value="1"/>
</dbReference>
<dbReference type="NCBIfam" id="TIGR00724">
    <property type="entry name" value="urea_amlyse_rel"/>
    <property type="match status" value="1"/>
</dbReference>
<evidence type="ECO:0000313" key="5">
    <source>
        <dbReference type="EMBL" id="TDO29317.1"/>
    </source>
</evidence>
<evidence type="ECO:0000256" key="3">
    <source>
        <dbReference type="ARBA" id="ARBA00022840"/>
    </source>
</evidence>
<dbReference type="RefSeq" id="WP_133473917.1">
    <property type="nucleotide sequence ID" value="NZ_SNWP01000010.1"/>
</dbReference>
<dbReference type="OrthoDB" id="9782422at2"/>
<dbReference type="InterPro" id="IPR029000">
    <property type="entry name" value="Cyclophilin-like_dom_sf"/>
</dbReference>
<keyword evidence="3" id="KW-0067">ATP-binding</keyword>
<keyword evidence="6" id="KW-1185">Reference proteome</keyword>
<comment type="caution">
    <text evidence="5">The sequence shown here is derived from an EMBL/GenBank/DDBJ whole genome shotgun (WGS) entry which is preliminary data.</text>
</comment>